<dbReference type="InterPro" id="IPR000792">
    <property type="entry name" value="Tscrpt_reg_LuxR_C"/>
</dbReference>
<feature type="region of interest" description="Disordered" evidence="4">
    <location>
        <begin position="97"/>
        <end position="127"/>
    </location>
</feature>
<evidence type="ECO:0000256" key="3">
    <source>
        <dbReference type="ARBA" id="ARBA00023163"/>
    </source>
</evidence>
<evidence type="ECO:0000256" key="4">
    <source>
        <dbReference type="SAM" id="MobiDB-lite"/>
    </source>
</evidence>
<dbReference type="EMBL" id="CP089982">
    <property type="protein sequence ID" value="WXA97238.1"/>
    <property type="molecule type" value="Genomic_DNA"/>
</dbReference>
<evidence type="ECO:0000259" key="5">
    <source>
        <dbReference type="PROSITE" id="PS50043"/>
    </source>
</evidence>
<dbReference type="RefSeq" id="WP_394847853.1">
    <property type="nucleotide sequence ID" value="NZ_CP089982.1"/>
</dbReference>
<organism evidence="6 7">
    <name type="scientific">Pendulispora brunnea</name>
    <dbReference type="NCBI Taxonomy" id="2905690"/>
    <lineage>
        <taxon>Bacteria</taxon>
        <taxon>Pseudomonadati</taxon>
        <taxon>Myxococcota</taxon>
        <taxon>Myxococcia</taxon>
        <taxon>Myxococcales</taxon>
        <taxon>Sorangiineae</taxon>
        <taxon>Pendulisporaceae</taxon>
        <taxon>Pendulispora</taxon>
    </lineage>
</organism>
<dbReference type="SMART" id="SM00421">
    <property type="entry name" value="HTH_LUXR"/>
    <property type="match status" value="2"/>
</dbReference>
<dbReference type="PANTHER" id="PTHR44688:SF16">
    <property type="entry name" value="DNA-BINDING TRANSCRIPTIONAL ACTIVATOR DEVR_DOSR"/>
    <property type="match status" value="1"/>
</dbReference>
<dbReference type="SUPFAM" id="SSF46894">
    <property type="entry name" value="C-terminal effector domain of the bipartite response regulators"/>
    <property type="match status" value="2"/>
</dbReference>
<dbReference type="InterPro" id="IPR036388">
    <property type="entry name" value="WH-like_DNA-bd_sf"/>
</dbReference>
<reference evidence="6 7" key="1">
    <citation type="submission" date="2021-12" db="EMBL/GenBank/DDBJ databases">
        <title>Discovery of the Pendulisporaceae a myxobacterial family with distinct sporulation behavior and unique specialized metabolism.</title>
        <authorList>
            <person name="Garcia R."/>
            <person name="Popoff A."/>
            <person name="Bader C.D."/>
            <person name="Loehr J."/>
            <person name="Walesch S."/>
            <person name="Walt C."/>
            <person name="Boldt J."/>
            <person name="Bunk B."/>
            <person name="Haeckl F.J.F.P.J."/>
            <person name="Gunesch A.P."/>
            <person name="Birkelbach J."/>
            <person name="Nuebel U."/>
            <person name="Pietschmann T."/>
            <person name="Bach T."/>
            <person name="Mueller R."/>
        </authorList>
    </citation>
    <scope>NUCLEOTIDE SEQUENCE [LARGE SCALE GENOMIC DNA]</scope>
    <source>
        <strain evidence="6 7">MSr12523</strain>
    </source>
</reference>
<feature type="compositionally biased region" description="Basic and acidic residues" evidence="4">
    <location>
        <begin position="108"/>
        <end position="121"/>
    </location>
</feature>
<keyword evidence="2" id="KW-0238">DNA-binding</keyword>
<sequence>MNERNLRARSPANAVDRALDVDLARAKLQQTDPEVSIELWDDLTHRERQTVAMAALGHSNKVIADELGLSVSAVSAYLARAARKLRVDSRVDLARLYRDTAPRPPSAADDRRPPPRADTAKHLPPKGLSASERAVLLGVLCGKTNAEIAQARRSSVRTVANQVASAFRKLGVSSRGELAARMFRESDASNPSAAK</sequence>
<dbReference type="InterPro" id="IPR016032">
    <property type="entry name" value="Sig_transdc_resp-reg_C-effctor"/>
</dbReference>
<keyword evidence="3" id="KW-0804">Transcription</keyword>
<evidence type="ECO:0000256" key="2">
    <source>
        <dbReference type="ARBA" id="ARBA00023125"/>
    </source>
</evidence>
<dbReference type="Gene3D" id="1.10.10.10">
    <property type="entry name" value="Winged helix-like DNA-binding domain superfamily/Winged helix DNA-binding domain"/>
    <property type="match status" value="2"/>
</dbReference>
<name>A0ABZ2KIU8_9BACT</name>
<evidence type="ECO:0000313" key="6">
    <source>
        <dbReference type="EMBL" id="WXA97238.1"/>
    </source>
</evidence>
<protein>
    <submittedName>
        <fullName evidence="6">LuxR C-terminal-related transcriptional regulator</fullName>
    </submittedName>
</protein>
<keyword evidence="7" id="KW-1185">Reference proteome</keyword>
<evidence type="ECO:0000313" key="7">
    <source>
        <dbReference type="Proteomes" id="UP001379533"/>
    </source>
</evidence>
<evidence type="ECO:0000256" key="1">
    <source>
        <dbReference type="ARBA" id="ARBA00023015"/>
    </source>
</evidence>
<dbReference type="CDD" id="cd06170">
    <property type="entry name" value="LuxR_C_like"/>
    <property type="match status" value="2"/>
</dbReference>
<dbReference type="PANTHER" id="PTHR44688">
    <property type="entry name" value="DNA-BINDING TRANSCRIPTIONAL ACTIVATOR DEVR_DOSR"/>
    <property type="match status" value="1"/>
</dbReference>
<dbReference type="Proteomes" id="UP001379533">
    <property type="component" value="Chromosome"/>
</dbReference>
<feature type="domain" description="HTH luxR-type" evidence="5">
    <location>
        <begin position="121"/>
        <end position="186"/>
    </location>
</feature>
<gene>
    <name evidence="6" type="ORF">LZC95_10365</name>
</gene>
<dbReference type="Pfam" id="PF00196">
    <property type="entry name" value="GerE"/>
    <property type="match status" value="2"/>
</dbReference>
<accession>A0ABZ2KIU8</accession>
<keyword evidence="1" id="KW-0805">Transcription regulation</keyword>
<dbReference type="PROSITE" id="PS50043">
    <property type="entry name" value="HTH_LUXR_2"/>
    <property type="match status" value="2"/>
</dbReference>
<feature type="domain" description="HTH luxR-type" evidence="5">
    <location>
        <begin position="36"/>
        <end position="101"/>
    </location>
</feature>
<proteinExistence type="predicted"/>
<dbReference type="PRINTS" id="PR00038">
    <property type="entry name" value="HTHLUXR"/>
</dbReference>